<feature type="compositionally biased region" description="Polar residues" evidence="1">
    <location>
        <begin position="1911"/>
        <end position="1921"/>
    </location>
</feature>
<feature type="compositionally biased region" description="Basic residues" evidence="1">
    <location>
        <begin position="1832"/>
        <end position="1844"/>
    </location>
</feature>
<dbReference type="SUPFAM" id="SSF57184">
    <property type="entry name" value="Growth factor receptor domain"/>
    <property type="match status" value="3"/>
</dbReference>
<feature type="transmembrane region" description="Helical" evidence="2">
    <location>
        <begin position="1329"/>
        <end position="1351"/>
    </location>
</feature>
<dbReference type="EMBL" id="CCKQ01002283">
    <property type="protein sequence ID" value="CDW73373.1"/>
    <property type="molecule type" value="Genomic_DNA"/>
</dbReference>
<feature type="compositionally biased region" description="Polar residues" evidence="1">
    <location>
        <begin position="2034"/>
        <end position="2043"/>
    </location>
</feature>
<dbReference type="InterPro" id="IPR009030">
    <property type="entry name" value="Growth_fac_rcpt_cys_sf"/>
</dbReference>
<dbReference type="Proteomes" id="UP000039865">
    <property type="component" value="Unassembled WGS sequence"/>
</dbReference>
<evidence type="ECO:0000256" key="1">
    <source>
        <dbReference type="SAM" id="MobiDB-lite"/>
    </source>
</evidence>
<feature type="transmembrane region" description="Helical" evidence="2">
    <location>
        <begin position="1264"/>
        <end position="1289"/>
    </location>
</feature>
<organism evidence="3 4">
    <name type="scientific">Stylonychia lemnae</name>
    <name type="common">Ciliate</name>
    <dbReference type="NCBI Taxonomy" id="5949"/>
    <lineage>
        <taxon>Eukaryota</taxon>
        <taxon>Sar</taxon>
        <taxon>Alveolata</taxon>
        <taxon>Ciliophora</taxon>
        <taxon>Intramacronucleata</taxon>
        <taxon>Spirotrichea</taxon>
        <taxon>Stichotrichia</taxon>
        <taxon>Sporadotrichida</taxon>
        <taxon>Oxytrichidae</taxon>
        <taxon>Stylonychinae</taxon>
        <taxon>Stylonychia</taxon>
    </lineage>
</organism>
<dbReference type="CDD" id="cd00064">
    <property type="entry name" value="FU"/>
    <property type="match status" value="2"/>
</dbReference>
<dbReference type="InterPro" id="IPR006212">
    <property type="entry name" value="Furin_repeat"/>
</dbReference>
<protein>
    <submittedName>
        <fullName evidence="3">Uncharacterized protein</fullName>
    </submittedName>
</protein>
<feature type="transmembrane region" description="Helical" evidence="2">
    <location>
        <begin position="1451"/>
        <end position="1474"/>
    </location>
</feature>
<evidence type="ECO:0000313" key="3">
    <source>
        <dbReference type="EMBL" id="CDW73373.1"/>
    </source>
</evidence>
<proteinExistence type="predicted"/>
<dbReference type="OrthoDB" id="286906at2759"/>
<gene>
    <name evidence="3" type="primary">Contig2830.g3042</name>
    <name evidence="3" type="ORF">STYLEM_2349</name>
</gene>
<keyword evidence="2" id="KW-0472">Membrane</keyword>
<feature type="transmembrane region" description="Helical" evidence="2">
    <location>
        <begin position="1301"/>
        <end position="1323"/>
    </location>
</feature>
<name>A0A077ZTZ9_STYLE</name>
<dbReference type="SMART" id="SM00261">
    <property type="entry name" value="FU"/>
    <property type="match status" value="6"/>
</dbReference>
<keyword evidence="2" id="KW-1133">Transmembrane helix</keyword>
<dbReference type="Gene3D" id="2.10.220.10">
    <property type="entry name" value="Hormone Receptor, Insulin-like Growth Factor Receptor 1, Chain A, domain 2"/>
    <property type="match status" value="3"/>
</dbReference>
<feature type="region of interest" description="Disordered" evidence="1">
    <location>
        <begin position="1946"/>
        <end position="1976"/>
    </location>
</feature>
<dbReference type="PANTHER" id="PTHR15332">
    <property type="entry name" value="PROPROTEIN CONVERTASE SUBTILISIN_KEXIN TYPE 5-LIKE"/>
    <property type="match status" value="1"/>
</dbReference>
<sequence>MMTVRYSGVQTTLTCQFIEPSTTTIKSCASMSSQIIKVTLNNGLSDAFQLNVVSAITNPPSTSKTATMIFQTFEATSNAQQDIQSSNIPIQATPGKFSSISYASQITQVVGESDRIKITFKTLNPILQNGAIQLVFPYWFNITSDNVFLSMIDSSVLSCLNNNNLATACSFSSSQQTVTFTGLFASGQLAAGSTYSVTVNGVKNPLNTLSRPQITVQTTDSVFGVIDTDVITLVANSASVIVSSSIQAEQKIVQEKSNYTIQFTVQVPMYAGCLLVIQLPWPDYDLNVDTIDAIQGYGSFKAARYLNFNINSRLNQITITDACKFYVLPNIPSNIIIEGIKNPYTTKTTDGFQIQMLDSVNSQIALVSQANGPKFTAWNGSLPLVTLTADTYLVNSKTTANLVFQTGHYSNALVDLLIKLEDSRFSFQDVQLISSNIENYQFGQLFSNGSTIVIKEFQPNFIPNTQYNIRFKNLKLADSVQTMGPLTIQVFQKSSGFTQYYLIDNSSYSGLLKTQAGQFFKANILPENTRASETAIYQFKLMTQSDIPVGAYLEIILPKEIHGSSTSKCLYQNLEFACKYFSGNKTFRLEGIFQSKFFPNSTDLEFKITDIISPRSLKTSSIFNFTTYISSGGMIDTYFDVSSTVSMTLPSLIVSASITSLSSYRVGDKGTSITFGIQTVSELITGDIIRVELPSQVQIDLTLLRCSSTKQKSALSCNIDNQGAIAVHMSFLGDLLPAKQIFDLKITGFTNPGNGRLTDTFGIKIYDTDYFSIAVLESPALYIQMTLPYILTSSYSINNDNKIPGITTSLELNFTNQHVIPVGSYFILHYPTQVLLNTQQIIVSSPNSPFSSELTVNTTAKTITIKGLIGTAVLQNTLFRLNIQGFKNSNSSAATNSFMLEYFTPEGYPIEIIQSGLTLKTKCNWPCRDCNIINGGPTTCTACNPKDITSLYMLQDSTCISNCSTSYYFSGSDSQGLCLKCNSTCLTCNQSASECTSCNTKSNYPFLSSKECVTACPTGQITDKSQGRCIPCTPPCKNCSVSPTTCTTCENNFYQLSSQCLSSCPTNGLYIQQRSNWTCQTCDPNCATCLGNRTTCNSCRSPLKLNMIDRTCIDACPFGSTLELTKGICSACDQTCRTCSVKTNQCTSCNQNQVVYNGQCVNVCPKGSTLNGDQCLVCSPECTECRDGDPNLCTSCKSGYLSFLFSKCLSQCPNGYVSRNGYCIDPSFRCEYGYDVSENGTVCILTAYACNPGSKFNSYLKTCIPVAGAFAPFPFLLLLMLVTSAFLIALRYKDKVLETNVIQSIICIWCFIEPVLFLIQFALACAFQHVGVLVLTLFAILFHYPLNFYIIKIVIKRRHSKDSVIGHWKSEYPDHYRLIMQFSLYHNHKLLRALTCSAFDKSYFKASFDDMNMNHLKPLLRSTIINSLTSYLLIIVADITCFATMEWPYQLLITCIESFIFVIVMIILQIIDYFQMRNIYLKQGKYYKVNAKSIDMGNVSSNLDERLDGAGNASIRLKKATERRALLEKINEDLDKKAQFDKNYDEFDYYIISGPNIPIDVIDEETLRPLEQEQKIISRNIPMIDQDVSGHRSTEHHLAENRQNMIHQESFEEEIYDKCISERNEDQYGDYDRLDQARQLFYDLNRELVFQRIEREKLRQIMEYNANMSILEKKQFLLNKPLFELQDVQGQFQRDEDNNYVIIKDLEGNLMDMQSRLVNRKGYLIDIHGNIITRHFELVLEKIYLNSHDEIPIKIFKQLFMPKGACDSDDSPVSKAIGTSGHLSMHDEYVGSSSLGRSNKKSRKSLKSIGMDPKSSQRTLTGEEGDEFQLNVKKKSKSTKRATSTKRQISSKKNSTGARYMSQKGSNLDLRSSGSVSTKKASMGIRQSSSVQRNTQRNVASRVAETRKSNRTSISTSNSPPTRLRNVKEKESGTITLKKFTVESARKVRKPRQRSIEDSISDTVSGTSKAVRPRIPVYNQRLKTRESSVKTVKQNRISQNSIYFERDIFNIIELPAERERVATQEDHKRKSTQRQRPIQTQQGKRPGNKDQGLYPFNLIDLKDDRRNRPQNFEFDPIEKQLNLLLDNEKVQLEEIKSKQTQNTIQKFANISSYVIQNQQQASQIHQNSINSSYDRKDYDRGFGKNAFNTSGRLIMNNVSGTLDNRAGNGSDLNQNLREMKQQFYPNIAAPSTVSVQSIHIMNRPRNRYDEFVDEKIVASHKPPAPKHKKVILKYAPPQNKQENIKNIRDIYSQNVRQMTNVGVQPKSMLRGINKYDSFVNDSVLSRGRVPHDDITTYDDPYKQLTKIFSNQN</sequence>
<keyword evidence="2" id="KW-0812">Transmembrane</keyword>
<feature type="region of interest" description="Disordered" evidence="1">
    <location>
        <begin position="2021"/>
        <end position="2055"/>
    </location>
</feature>
<dbReference type="PANTHER" id="PTHR15332:SF175">
    <property type="entry name" value="PROPROTEIN CONVERTASE SUBTILISIN_KEXIN TYPE 5-LIKE"/>
    <property type="match status" value="1"/>
</dbReference>
<accession>A0A077ZTZ9</accession>
<keyword evidence="4" id="KW-1185">Reference proteome</keyword>
<evidence type="ECO:0000313" key="4">
    <source>
        <dbReference type="Proteomes" id="UP000039865"/>
    </source>
</evidence>
<feature type="compositionally biased region" description="Polar residues" evidence="1">
    <location>
        <begin position="1851"/>
        <end position="1899"/>
    </location>
</feature>
<dbReference type="InParanoid" id="A0A077ZTZ9"/>
<evidence type="ECO:0000256" key="2">
    <source>
        <dbReference type="SAM" id="Phobius"/>
    </source>
</evidence>
<feature type="region of interest" description="Disordered" evidence="1">
    <location>
        <begin position="1788"/>
        <end position="1931"/>
    </location>
</feature>
<reference evidence="3 4" key="1">
    <citation type="submission" date="2014-06" db="EMBL/GenBank/DDBJ databases">
        <authorList>
            <person name="Swart Estienne"/>
        </authorList>
    </citation>
    <scope>NUCLEOTIDE SEQUENCE [LARGE SCALE GENOMIC DNA]</scope>
    <source>
        <strain evidence="3 4">130c</strain>
    </source>
</reference>